<protein>
    <recommendedName>
        <fullName evidence="1">Antirepressor protein ant N-terminal domain-containing protein</fullName>
    </recommendedName>
</protein>
<dbReference type="InterPro" id="IPR018875">
    <property type="entry name" value="Antirepressor_Ant_N"/>
</dbReference>
<sequence length="223" mass="26081">MKLLECKENKNVREIKFDGKSIVTVLIGNKVYVSVKSICKNLGMDKNLSDTQIKKINKDELLKGASKLTHLKTNGGTQQVLMIELDYLPIWLAKINLSRFTEELKEQLLNYQLRAKDVLADEFLGKRKLENKVRYEPELNEIEDRSKRIRKNQDIVRSLLIQIANDYDWIKYRAGLGFQRAKFNYKESKRTAFILEGKELTIEDIDKLNTDSLKRTEKELNEI</sequence>
<organism evidence="2 3">
    <name type="scientific">Pseudoleptotrichia goodfellowii</name>
    <dbReference type="NCBI Taxonomy" id="157692"/>
    <lineage>
        <taxon>Bacteria</taxon>
        <taxon>Fusobacteriati</taxon>
        <taxon>Fusobacteriota</taxon>
        <taxon>Fusobacteriia</taxon>
        <taxon>Fusobacteriales</taxon>
        <taxon>Leptotrichiaceae</taxon>
        <taxon>Pseudoleptotrichia</taxon>
    </lineage>
</organism>
<name>A0A510JAM2_9FUSO</name>
<evidence type="ECO:0000259" key="1">
    <source>
        <dbReference type="Pfam" id="PF10547"/>
    </source>
</evidence>
<dbReference type="AlphaFoldDB" id="A0A510JAM2"/>
<evidence type="ECO:0000313" key="2">
    <source>
        <dbReference type="EMBL" id="BBM35441.1"/>
    </source>
</evidence>
<reference evidence="2 3" key="1">
    <citation type="submission" date="2019-07" db="EMBL/GenBank/DDBJ databases">
        <title>Complete Genome Sequence of Leptotrichia goodfellowii Strain JCM 16774.</title>
        <authorList>
            <person name="Watanabe S."/>
            <person name="Cui L."/>
        </authorList>
    </citation>
    <scope>NUCLEOTIDE SEQUENCE [LARGE SCALE GENOMIC DNA]</scope>
    <source>
        <strain evidence="2 3">JCM16774</strain>
    </source>
</reference>
<accession>A0A510JAM2</accession>
<proteinExistence type="predicted"/>
<dbReference type="Proteomes" id="UP000321606">
    <property type="component" value="Chromosome"/>
</dbReference>
<gene>
    <name evidence="2" type="ORF">JCM16774_0354</name>
</gene>
<dbReference type="Pfam" id="PF10547">
    <property type="entry name" value="P22_AR_N"/>
    <property type="match status" value="1"/>
</dbReference>
<dbReference type="RefSeq" id="WP_051411723.1">
    <property type="nucleotide sequence ID" value="NZ_AP019822.1"/>
</dbReference>
<evidence type="ECO:0000313" key="3">
    <source>
        <dbReference type="Proteomes" id="UP000321606"/>
    </source>
</evidence>
<feature type="domain" description="Antirepressor protein ant N-terminal" evidence="1">
    <location>
        <begin position="14"/>
        <end position="124"/>
    </location>
</feature>
<dbReference type="KEGG" id="lgo:JCM16774_0354"/>
<dbReference type="OrthoDB" id="9812611at2"/>
<dbReference type="STRING" id="714315.GCA_000516535_00366"/>
<dbReference type="EMBL" id="AP019822">
    <property type="protein sequence ID" value="BBM35441.1"/>
    <property type="molecule type" value="Genomic_DNA"/>
</dbReference>